<evidence type="ECO:0000256" key="7">
    <source>
        <dbReference type="PROSITE-ProRule" id="PRU00076"/>
    </source>
</evidence>
<dbReference type="SMART" id="SM00282">
    <property type="entry name" value="LamG"/>
    <property type="match status" value="1"/>
</dbReference>
<dbReference type="InterPro" id="IPR009030">
    <property type="entry name" value="Growth_fac_rcpt_cys_sf"/>
</dbReference>
<name>A0A8J4YDB2_CHIOP</name>
<dbReference type="PROSITE" id="PS01186">
    <property type="entry name" value="EGF_2"/>
    <property type="match status" value="2"/>
</dbReference>
<dbReference type="InterPro" id="IPR000742">
    <property type="entry name" value="EGF"/>
</dbReference>
<keyword evidence="6" id="KW-0325">Glycoprotein</keyword>
<dbReference type="GO" id="GO:0005615">
    <property type="term" value="C:extracellular space"/>
    <property type="evidence" value="ECO:0007669"/>
    <property type="project" value="TreeGrafter"/>
</dbReference>
<dbReference type="GO" id="GO:0016301">
    <property type="term" value="F:kinase activity"/>
    <property type="evidence" value="ECO:0007669"/>
    <property type="project" value="UniProtKB-KW"/>
</dbReference>
<feature type="domain" description="EGF-like" evidence="9">
    <location>
        <begin position="579"/>
        <end position="617"/>
    </location>
</feature>
<gene>
    <name evidence="11" type="primary">nell2</name>
    <name evidence="11" type="ORF">GWK47_046143</name>
</gene>
<evidence type="ECO:0000256" key="6">
    <source>
        <dbReference type="ARBA" id="ARBA00023180"/>
    </source>
</evidence>
<keyword evidence="4" id="KW-0106">Calcium</keyword>
<keyword evidence="3" id="KW-0677">Repeat</keyword>
<dbReference type="SUPFAM" id="SSF57603">
    <property type="entry name" value="FnI-like domain"/>
    <property type="match status" value="3"/>
</dbReference>
<dbReference type="InterPro" id="IPR013320">
    <property type="entry name" value="ConA-like_dom_sf"/>
</dbReference>
<dbReference type="OrthoDB" id="6516201at2759"/>
<dbReference type="InterPro" id="IPR051586">
    <property type="entry name" value="PKC-binding_NELL"/>
</dbReference>
<dbReference type="InterPro" id="IPR001007">
    <property type="entry name" value="VWF_dom"/>
</dbReference>
<dbReference type="Pfam" id="PF12947">
    <property type="entry name" value="EGF_3"/>
    <property type="match status" value="1"/>
</dbReference>
<feature type="domain" description="EGF-like" evidence="9">
    <location>
        <begin position="460"/>
        <end position="502"/>
    </location>
</feature>
<dbReference type="Gene3D" id="2.10.25.10">
    <property type="entry name" value="Laminin"/>
    <property type="match status" value="6"/>
</dbReference>
<feature type="domain" description="VWFC" evidence="10">
    <location>
        <begin position="355"/>
        <end position="418"/>
    </location>
</feature>
<accession>A0A8J4YDB2</accession>
<evidence type="ECO:0000313" key="12">
    <source>
        <dbReference type="Proteomes" id="UP000770661"/>
    </source>
</evidence>
<evidence type="ECO:0000256" key="5">
    <source>
        <dbReference type="ARBA" id="ARBA00023157"/>
    </source>
</evidence>
<dbReference type="SUPFAM" id="SSF57196">
    <property type="entry name" value="EGF/Laminin"/>
    <property type="match status" value="1"/>
</dbReference>
<dbReference type="InterPro" id="IPR000152">
    <property type="entry name" value="EGF-type_Asp/Asn_hydroxyl_site"/>
</dbReference>
<dbReference type="SUPFAM" id="SSF57184">
    <property type="entry name" value="Growth factor receptor domain"/>
    <property type="match status" value="1"/>
</dbReference>
<dbReference type="InterPro" id="IPR049883">
    <property type="entry name" value="NOTCH1_EGF-like"/>
</dbReference>
<dbReference type="SMART" id="SM00179">
    <property type="entry name" value="EGF_CA"/>
    <property type="match status" value="5"/>
</dbReference>
<dbReference type="Gene3D" id="2.10.70.10">
    <property type="entry name" value="Complement Module, domain 1"/>
    <property type="match status" value="2"/>
</dbReference>
<evidence type="ECO:0000256" key="8">
    <source>
        <dbReference type="SAM" id="Phobius"/>
    </source>
</evidence>
<dbReference type="InterPro" id="IPR001791">
    <property type="entry name" value="Laminin_G"/>
</dbReference>
<dbReference type="PROSITE" id="PS50184">
    <property type="entry name" value="VWFC_2"/>
    <property type="match status" value="3"/>
</dbReference>
<feature type="domain" description="EGF-like" evidence="9">
    <location>
        <begin position="626"/>
        <end position="661"/>
    </location>
</feature>
<dbReference type="PANTHER" id="PTHR24042">
    <property type="entry name" value="NEL HOMOLOG"/>
    <property type="match status" value="1"/>
</dbReference>
<evidence type="ECO:0000256" key="4">
    <source>
        <dbReference type="ARBA" id="ARBA00022837"/>
    </source>
</evidence>
<feature type="domain" description="EGF-like" evidence="9">
    <location>
        <begin position="419"/>
        <end position="459"/>
    </location>
</feature>
<dbReference type="CDD" id="cd00054">
    <property type="entry name" value="EGF_CA"/>
    <property type="match status" value="5"/>
</dbReference>
<dbReference type="InterPro" id="IPR001881">
    <property type="entry name" value="EGF-like_Ca-bd_dom"/>
</dbReference>
<dbReference type="Pfam" id="PF07645">
    <property type="entry name" value="EGF_CA"/>
    <property type="match status" value="4"/>
</dbReference>
<keyword evidence="5 7" id="KW-1015">Disulfide bond</keyword>
<dbReference type="CDD" id="cd00110">
    <property type="entry name" value="LamG"/>
    <property type="match status" value="1"/>
</dbReference>
<dbReference type="EMBL" id="JACEEZ010010802">
    <property type="protein sequence ID" value="KAG0721611.1"/>
    <property type="molecule type" value="Genomic_DNA"/>
</dbReference>
<evidence type="ECO:0000256" key="3">
    <source>
        <dbReference type="ARBA" id="ARBA00022737"/>
    </source>
</evidence>
<dbReference type="Proteomes" id="UP000770661">
    <property type="component" value="Unassembled WGS sequence"/>
</dbReference>
<dbReference type="Gene3D" id="2.60.120.200">
    <property type="match status" value="1"/>
</dbReference>
<keyword evidence="12" id="KW-1185">Reference proteome</keyword>
<feature type="disulfide bond" evidence="7">
    <location>
        <begin position="549"/>
        <end position="559"/>
    </location>
</feature>
<dbReference type="SMART" id="SM00181">
    <property type="entry name" value="EGF"/>
    <property type="match status" value="6"/>
</dbReference>
<dbReference type="PROSITE" id="PS01208">
    <property type="entry name" value="VWFC_1"/>
    <property type="match status" value="2"/>
</dbReference>
<dbReference type="Pfam" id="PF00093">
    <property type="entry name" value="VWC"/>
    <property type="match status" value="3"/>
</dbReference>
<sequence length="1109" mass="120911">MWLCSNDVDVKRDVEQKWMFTGCAESSGGRQVELIESLPLWNTSYPGLTVIPGPRPIAPAVFLQGETREVRMPEAVQAAAAALLSGAREFTMMATLQQEDRNAGTILAFSRGSQRYLELQSSGRKDEIRLHYIHNGAVHVETFPYRIADQRWHKVSVVVSGTQVEVWVDCSRVYRRLAPPPMTNLTALAALAPPVDPADPSLSQDPAARDAPMALYLGQRNAKHFLFKGALQDVRLVSGTAGYLLQCPQAEAECPTCGQFQVLSDRVDQLQHLVAELATRLTASETRLAAVEDCDCQRSCRVNGTVRQDGATWKSGCEICSCVHGEVTCRPIPCEAKTCKNPVYTEGECCPVCLKQCSLQGVVYDHGETVSPRQCVDCECRDGKMQCRGVDPEETCPRLKCPEEEQFTVPGQCCKFCPGVDYCAQGHDCHANATCINQQAAYSCRCNDGFTGTDGRSCTDIDECRVVGAHHGHYCQAHTHCVNTVGGYHCQCEEGYVRQDALNCVERDECREGAHQCHQYASCTNTQGGYHCACQANYTGDGFHCKPICKTPCENGGVCIAPGVCKCRRGFRGAACGLDVDECALGLHRCLENSRCVNLPGWYTCHCQPGYTSLLADNSHQLLCQDVDECSSGTATCHETATCVNTDGSFLCTCDNTTTCSHGCVVNGVERPHGDAWTPPGSECSKCMCSEGTVTCDHFVCNCSDPKVDLGCCPHCDARASCPHQTQPNATYHSGQRWIYQCQTCECLYGEIDCWPLECPPVHCSSPERVPGDCCARCPDDPCVAPDTTNTSLTAATSDAALPQGCHYLGAVYPPGAEWAALNDECVTCKCQMPYCWEGGGRGGAVRVHRVDRCVVITAAGVWVVGHGLPLHLSSMVLRGMGTLHLLMWGLLMCFITPLLRCFTFLWRLLLKLPQVWLAPPSPPGRPDSSPPQATCIIPALSTPRRPPDLPHALMPPWWWALKSLWATLPCPVMCLRHLPHWGQLVIVTLQRLVLCQTIGIKDLYIKVPSHGYDLKKHNSSGSIKRGREKVSPAAAAAAAAAAASSYSKFVDPTLSTRSSWSSSPLTVVRMRQFSTHWSNLLVLLAGLAQCSPFQPGPIRLAKTVAARD</sequence>
<evidence type="ECO:0000259" key="9">
    <source>
        <dbReference type="PROSITE" id="PS50026"/>
    </source>
</evidence>
<reference evidence="11" key="1">
    <citation type="submission" date="2020-07" db="EMBL/GenBank/DDBJ databases">
        <title>The High-quality genome of the commercially important snow crab, Chionoecetes opilio.</title>
        <authorList>
            <person name="Jeong J.-H."/>
            <person name="Ryu S."/>
        </authorList>
    </citation>
    <scope>NUCLEOTIDE SEQUENCE</scope>
    <source>
        <strain evidence="11">MADBK_172401_WGS</strain>
        <tissue evidence="11">Digestive gland</tissue>
    </source>
</reference>
<keyword evidence="2" id="KW-0732">Signal</keyword>
<feature type="disulfide bond" evidence="7">
    <location>
        <begin position="567"/>
        <end position="576"/>
    </location>
</feature>
<feature type="domain" description="VWFC" evidence="10">
    <location>
        <begin position="720"/>
        <end position="779"/>
    </location>
</feature>
<keyword evidence="8" id="KW-0812">Transmembrane</keyword>
<feature type="transmembrane region" description="Helical" evidence="8">
    <location>
        <begin position="855"/>
        <end position="874"/>
    </location>
</feature>
<dbReference type="InterPro" id="IPR018097">
    <property type="entry name" value="EGF_Ca-bd_CS"/>
</dbReference>
<proteinExistence type="predicted"/>
<dbReference type="SMART" id="SM00214">
    <property type="entry name" value="VWC"/>
    <property type="match status" value="4"/>
</dbReference>
<comment type="caution">
    <text evidence="7">Lacks conserved residue(s) required for the propagation of feature annotation.</text>
</comment>
<dbReference type="FunFam" id="2.10.25.10:FF:000038">
    <property type="entry name" value="Fibrillin 2"/>
    <property type="match status" value="4"/>
</dbReference>
<feature type="transmembrane region" description="Helical" evidence="8">
    <location>
        <begin position="886"/>
        <end position="910"/>
    </location>
</feature>
<dbReference type="AlphaFoldDB" id="A0A8J4YDB2"/>
<keyword evidence="8" id="KW-0472">Membrane</keyword>
<dbReference type="SUPFAM" id="SSF49899">
    <property type="entry name" value="Concanavalin A-like lectins/glucanases"/>
    <property type="match status" value="1"/>
</dbReference>
<comment type="caution">
    <text evidence="11">The sequence shown here is derived from an EMBL/GenBank/DDBJ whole genome shotgun (WGS) entry which is preliminary data.</text>
</comment>
<evidence type="ECO:0000259" key="10">
    <source>
        <dbReference type="PROSITE" id="PS50184"/>
    </source>
</evidence>
<feature type="domain" description="EGF-like" evidence="9">
    <location>
        <begin position="506"/>
        <end position="544"/>
    </location>
</feature>
<keyword evidence="8" id="KW-1133">Transmembrane helix</keyword>
<keyword evidence="1 7" id="KW-0245">EGF-like domain</keyword>
<dbReference type="PROSITE" id="PS00010">
    <property type="entry name" value="ASX_HYDROXYL"/>
    <property type="match status" value="5"/>
</dbReference>
<dbReference type="PANTHER" id="PTHR24042:SF5">
    <property type="entry name" value="EGF-LIKE CALCIUM-BINDING DOMAIN-CONTAINING PROTEIN"/>
    <property type="match status" value="1"/>
</dbReference>
<dbReference type="GO" id="GO:0008201">
    <property type="term" value="F:heparin binding"/>
    <property type="evidence" value="ECO:0007669"/>
    <property type="project" value="TreeGrafter"/>
</dbReference>
<dbReference type="GO" id="GO:0048513">
    <property type="term" value="P:animal organ development"/>
    <property type="evidence" value="ECO:0007669"/>
    <property type="project" value="UniProtKB-ARBA"/>
</dbReference>
<dbReference type="PROSITE" id="PS00022">
    <property type="entry name" value="EGF_1"/>
    <property type="match status" value="1"/>
</dbReference>
<evidence type="ECO:0000256" key="1">
    <source>
        <dbReference type="ARBA" id="ARBA00022536"/>
    </source>
</evidence>
<dbReference type="SMART" id="SM00210">
    <property type="entry name" value="TSPN"/>
    <property type="match status" value="1"/>
</dbReference>
<organism evidence="11 12">
    <name type="scientific">Chionoecetes opilio</name>
    <name type="common">Atlantic snow crab</name>
    <name type="synonym">Cancer opilio</name>
    <dbReference type="NCBI Taxonomy" id="41210"/>
    <lineage>
        <taxon>Eukaryota</taxon>
        <taxon>Metazoa</taxon>
        <taxon>Ecdysozoa</taxon>
        <taxon>Arthropoda</taxon>
        <taxon>Crustacea</taxon>
        <taxon>Multicrustacea</taxon>
        <taxon>Malacostraca</taxon>
        <taxon>Eumalacostraca</taxon>
        <taxon>Eucarida</taxon>
        <taxon>Decapoda</taxon>
        <taxon>Pleocyemata</taxon>
        <taxon>Brachyura</taxon>
        <taxon>Eubrachyura</taxon>
        <taxon>Majoidea</taxon>
        <taxon>Majidae</taxon>
        <taxon>Chionoecetes</taxon>
    </lineage>
</organism>
<feature type="domain" description="EGF-like" evidence="9">
    <location>
        <begin position="546"/>
        <end position="577"/>
    </location>
</feature>
<dbReference type="PROSITE" id="PS50026">
    <property type="entry name" value="EGF_3"/>
    <property type="match status" value="6"/>
</dbReference>
<dbReference type="Gene3D" id="6.20.200.20">
    <property type="match status" value="2"/>
</dbReference>
<evidence type="ECO:0000313" key="11">
    <source>
        <dbReference type="EMBL" id="KAG0721611.1"/>
    </source>
</evidence>
<dbReference type="Pfam" id="PF02210">
    <property type="entry name" value="Laminin_G_2"/>
    <property type="match status" value="1"/>
</dbReference>
<dbReference type="GO" id="GO:0005509">
    <property type="term" value="F:calcium ion binding"/>
    <property type="evidence" value="ECO:0007669"/>
    <property type="project" value="InterPro"/>
</dbReference>
<dbReference type="PROSITE" id="PS01187">
    <property type="entry name" value="EGF_CA"/>
    <property type="match status" value="3"/>
</dbReference>
<evidence type="ECO:0000256" key="2">
    <source>
        <dbReference type="ARBA" id="ARBA00022729"/>
    </source>
</evidence>
<dbReference type="InterPro" id="IPR048287">
    <property type="entry name" value="TSPN-like_N"/>
</dbReference>
<feature type="domain" description="VWFC" evidence="10">
    <location>
        <begin position="298"/>
        <end position="354"/>
    </location>
</feature>
<keyword evidence="11" id="KW-0808">Transferase</keyword>
<keyword evidence="11" id="KW-0418">Kinase</keyword>
<dbReference type="InterPro" id="IPR024731">
    <property type="entry name" value="NELL2-like_EGF"/>
</dbReference>
<protein>
    <submittedName>
        <fullName evidence="11">Protein kinase C-binding protein NELL2</fullName>
    </submittedName>
</protein>